<feature type="signal peptide" evidence="1">
    <location>
        <begin position="1"/>
        <end position="27"/>
    </location>
</feature>
<organism evidence="2 3">
    <name type="scientific">Candidatus Competibacter denitrificans Run_A_D11</name>
    <dbReference type="NCBI Taxonomy" id="1400863"/>
    <lineage>
        <taxon>Bacteria</taxon>
        <taxon>Pseudomonadati</taxon>
        <taxon>Pseudomonadota</taxon>
        <taxon>Gammaproteobacteria</taxon>
        <taxon>Candidatus Competibacteraceae</taxon>
        <taxon>Candidatus Competibacter</taxon>
    </lineage>
</organism>
<proteinExistence type="predicted"/>
<dbReference type="STRING" id="1400863.BN873_200021"/>
<accession>W6MC83</accession>
<dbReference type="InterPro" id="IPR019613">
    <property type="entry name" value="DUF4198"/>
</dbReference>
<dbReference type="AlphaFoldDB" id="W6MC83"/>
<evidence type="ECO:0000313" key="3">
    <source>
        <dbReference type="Proteomes" id="UP000035760"/>
    </source>
</evidence>
<dbReference type="OrthoDB" id="581894at2"/>
<reference evidence="2" key="2">
    <citation type="submission" date="2014-03" db="EMBL/GenBank/DDBJ databases">
        <title>Candidatus Competibacter-lineage genomes retrieved from metagenomes reveal functional metabolic diversity.</title>
        <authorList>
            <person name="McIlroy S.J."/>
            <person name="Albertsen M."/>
            <person name="Andresen E.K."/>
            <person name="Saunders A.M."/>
            <person name="Kristiansen R."/>
            <person name="Stokholm-Bjerregaard M."/>
            <person name="Nielsen K.L."/>
            <person name="Nielsen P.H."/>
        </authorList>
    </citation>
    <scope>NUCLEOTIDE SEQUENCE</scope>
    <source>
        <strain evidence="2">Run_A_D11</strain>
    </source>
</reference>
<dbReference type="Pfam" id="PF10670">
    <property type="entry name" value="DUF4198"/>
    <property type="match status" value="1"/>
</dbReference>
<protein>
    <recommendedName>
        <fullName evidence="4">DUF4198 domain-containing protein</fullName>
    </recommendedName>
</protein>
<feature type="chain" id="PRO_5004880108" description="DUF4198 domain-containing protein" evidence="1">
    <location>
        <begin position="28"/>
        <end position="279"/>
    </location>
</feature>
<reference evidence="2" key="1">
    <citation type="submission" date="2013-07" db="EMBL/GenBank/DDBJ databases">
        <authorList>
            <person name="McIlroy S."/>
        </authorList>
    </citation>
    <scope>NUCLEOTIDE SEQUENCE [LARGE SCALE GENOMIC DNA]</scope>
    <source>
        <strain evidence="2">Run_A_D11</strain>
    </source>
</reference>
<dbReference type="RefSeq" id="WP_048671209.1">
    <property type="nucleotide sequence ID" value="NZ_CBTJ020000026.1"/>
</dbReference>
<keyword evidence="1" id="KW-0732">Signal</keyword>
<evidence type="ECO:0000256" key="1">
    <source>
        <dbReference type="SAM" id="SignalP"/>
    </source>
</evidence>
<keyword evidence="3" id="KW-1185">Reference proteome</keyword>
<sequence length="279" mass="30784">MPHAGWMRFRLPLAMLAIALSSSPLLAHDLWIEPTTFAPEPGQWVGVRLRVGQDLLGDPLPRHAALIDRFVFEDATGRKPVVGQDGVDPAGLLRVEPPGLLVIGYHSHPSAVELPSEKFNRYLREEGLETIAALRARDHETETSARELFSRCAKSLVLSGAPSTAQSDRPLGFTLELVAERNPYALGTDEELPVRLIYQERPLADALVVAMNRLNPAEKLAARTDAAGRVRFRLRPEGMWLIKAVHMVPAAADSQAKWASFWASLTFERPSKIAQSHKG</sequence>
<dbReference type="EMBL" id="CBTJ020000026">
    <property type="protein sequence ID" value="CDI01778.1"/>
    <property type="molecule type" value="Genomic_DNA"/>
</dbReference>
<dbReference type="Proteomes" id="UP000035760">
    <property type="component" value="Unassembled WGS sequence"/>
</dbReference>
<gene>
    <name evidence="2" type="ORF">BN873_200021</name>
</gene>
<name>W6MC83_9GAMM</name>
<evidence type="ECO:0008006" key="4">
    <source>
        <dbReference type="Google" id="ProtNLM"/>
    </source>
</evidence>
<evidence type="ECO:0000313" key="2">
    <source>
        <dbReference type="EMBL" id="CDI01778.1"/>
    </source>
</evidence>
<comment type="caution">
    <text evidence="2">The sequence shown here is derived from an EMBL/GenBank/DDBJ whole genome shotgun (WGS) entry which is preliminary data.</text>
</comment>